<dbReference type="Proteomes" id="UP000501690">
    <property type="component" value="Linkage Group LG11"/>
</dbReference>
<dbReference type="AlphaFoldDB" id="A0A4D6NQA9"/>
<gene>
    <name evidence="1" type="ORF">DEO72_LG11g995</name>
</gene>
<organism evidence="1 2">
    <name type="scientific">Vigna unguiculata</name>
    <name type="common">Cowpea</name>
    <dbReference type="NCBI Taxonomy" id="3917"/>
    <lineage>
        <taxon>Eukaryota</taxon>
        <taxon>Viridiplantae</taxon>
        <taxon>Streptophyta</taxon>
        <taxon>Embryophyta</taxon>
        <taxon>Tracheophyta</taxon>
        <taxon>Spermatophyta</taxon>
        <taxon>Magnoliopsida</taxon>
        <taxon>eudicotyledons</taxon>
        <taxon>Gunneridae</taxon>
        <taxon>Pentapetalae</taxon>
        <taxon>rosids</taxon>
        <taxon>fabids</taxon>
        <taxon>Fabales</taxon>
        <taxon>Fabaceae</taxon>
        <taxon>Papilionoideae</taxon>
        <taxon>50 kb inversion clade</taxon>
        <taxon>NPAAA clade</taxon>
        <taxon>indigoferoid/millettioid clade</taxon>
        <taxon>Phaseoleae</taxon>
        <taxon>Vigna</taxon>
    </lineage>
</organism>
<dbReference type="EMBL" id="CP039355">
    <property type="protein sequence ID" value="QCE13997.1"/>
    <property type="molecule type" value="Genomic_DNA"/>
</dbReference>
<evidence type="ECO:0000313" key="2">
    <source>
        <dbReference type="Proteomes" id="UP000501690"/>
    </source>
</evidence>
<evidence type="ECO:0000313" key="1">
    <source>
        <dbReference type="EMBL" id="QCE13997.1"/>
    </source>
</evidence>
<keyword evidence="2" id="KW-1185">Reference proteome</keyword>
<proteinExistence type="predicted"/>
<sequence>MELLNVTVSSCPLFLSLETLATSSSLHRKIEKYENKDGANLRVRVCNLPSSFSCSARWCRFECCFGNGIVHVLPILRVVA</sequence>
<protein>
    <submittedName>
        <fullName evidence="1">Uncharacterized protein</fullName>
    </submittedName>
</protein>
<accession>A0A4D6NQA9</accession>
<reference evidence="1 2" key="1">
    <citation type="submission" date="2019-04" db="EMBL/GenBank/DDBJ databases">
        <title>An improved genome assembly and genetic linkage map for asparagus bean, Vigna unguiculata ssp. sesquipedialis.</title>
        <authorList>
            <person name="Xia Q."/>
            <person name="Zhang R."/>
            <person name="Dong Y."/>
        </authorList>
    </citation>
    <scope>NUCLEOTIDE SEQUENCE [LARGE SCALE GENOMIC DNA]</scope>
    <source>
        <tissue evidence="1">Leaf</tissue>
    </source>
</reference>
<name>A0A4D6NQA9_VIGUN</name>